<gene>
    <name evidence="3" type="ORF">DI536_05695</name>
</gene>
<dbReference type="Proteomes" id="UP000249061">
    <property type="component" value="Unassembled WGS sequence"/>
</dbReference>
<proteinExistence type="predicted"/>
<sequence length="516" mass="54631">MRHLSVVALIALVSFPALAQKVVVLEIDGDDKGRLRTQIEKAVKEAGTVTLVPLAEYKAAASKRKMKGAAAMTPVGVARASRGVKFDAAVGGDVSGGKYNVLIYDRAGEQLWARSLAVKKGVLSADFAEKLARAIAAAAEQGAAKAQPAAGGDTEVTSDEPVVVANTGGEEAPGLDLTQVDASGNRGVITGGSTQQPEDRDADLDDPNKARQHGKVPVRMFRFWVGGATTWRSQCLRPGVASCAAYELTDPKPTGITIDFTASAPYLGVSLNLDFFPLALLNTNLPKGVNAIFQGIGVVGGFMYGQSQTRIVEQTAQGQGPDKTVNSDDISWNVQGTFRYHFEMGMDLDLFGARKEGGSKLLQHYVQPVGWVGLRGGGMSRSFLIDPNAGVSLPSSDRAGFGVLGIDAALAIFPFLRLELAGSIYFNPRPGPDQIIGYGNLNDPTGGATASGFGIEAGLAGDIWGPIGYSVRWRMMSFTDRYYGQGQKWTVCNEQQCGGVGEESFHTLIWGLTASY</sequence>
<evidence type="ECO:0000256" key="1">
    <source>
        <dbReference type="SAM" id="MobiDB-lite"/>
    </source>
</evidence>
<dbReference type="AlphaFoldDB" id="A0A2W5TM24"/>
<reference evidence="3 4" key="1">
    <citation type="submission" date="2017-08" db="EMBL/GenBank/DDBJ databases">
        <title>Infants hospitalized years apart are colonized by the same room-sourced microbial strains.</title>
        <authorList>
            <person name="Brooks B."/>
            <person name="Olm M.R."/>
            <person name="Firek B.A."/>
            <person name="Baker R."/>
            <person name="Thomas B.C."/>
            <person name="Morowitz M.J."/>
            <person name="Banfield J.F."/>
        </authorList>
    </citation>
    <scope>NUCLEOTIDE SEQUENCE [LARGE SCALE GENOMIC DNA]</scope>
    <source>
        <strain evidence="3">S2_003_000_R2_14</strain>
    </source>
</reference>
<keyword evidence="2" id="KW-0732">Signal</keyword>
<comment type="caution">
    <text evidence="3">The sequence shown here is derived from an EMBL/GenBank/DDBJ whole genome shotgun (WGS) entry which is preliminary data.</text>
</comment>
<evidence type="ECO:0000256" key="2">
    <source>
        <dbReference type="SAM" id="SignalP"/>
    </source>
</evidence>
<name>A0A2W5TM24_9BACT</name>
<evidence type="ECO:0000313" key="4">
    <source>
        <dbReference type="Proteomes" id="UP000249061"/>
    </source>
</evidence>
<dbReference type="EMBL" id="QFQP01000003">
    <property type="protein sequence ID" value="PZR16649.1"/>
    <property type="molecule type" value="Genomic_DNA"/>
</dbReference>
<feature type="chain" id="PRO_5015910354" evidence="2">
    <location>
        <begin position="20"/>
        <end position="516"/>
    </location>
</feature>
<evidence type="ECO:0000313" key="3">
    <source>
        <dbReference type="EMBL" id="PZR16649.1"/>
    </source>
</evidence>
<protein>
    <submittedName>
        <fullName evidence="3">Uncharacterized protein</fullName>
    </submittedName>
</protein>
<organism evidence="3 4">
    <name type="scientific">Archangium gephyra</name>
    <dbReference type="NCBI Taxonomy" id="48"/>
    <lineage>
        <taxon>Bacteria</taxon>
        <taxon>Pseudomonadati</taxon>
        <taxon>Myxococcota</taxon>
        <taxon>Myxococcia</taxon>
        <taxon>Myxococcales</taxon>
        <taxon>Cystobacterineae</taxon>
        <taxon>Archangiaceae</taxon>
        <taxon>Archangium</taxon>
    </lineage>
</organism>
<accession>A0A2W5TM24</accession>
<feature type="signal peptide" evidence="2">
    <location>
        <begin position="1"/>
        <end position="19"/>
    </location>
</feature>
<feature type="region of interest" description="Disordered" evidence="1">
    <location>
        <begin position="165"/>
        <end position="211"/>
    </location>
</feature>